<keyword evidence="3" id="KW-1185">Reference proteome</keyword>
<evidence type="ECO:0000256" key="1">
    <source>
        <dbReference type="SAM" id="MobiDB-lite"/>
    </source>
</evidence>
<organism evidence="2 3">
    <name type="scientific">Cephalotrichum gorgonifer</name>
    <dbReference type="NCBI Taxonomy" id="2041049"/>
    <lineage>
        <taxon>Eukaryota</taxon>
        <taxon>Fungi</taxon>
        <taxon>Dikarya</taxon>
        <taxon>Ascomycota</taxon>
        <taxon>Pezizomycotina</taxon>
        <taxon>Sordariomycetes</taxon>
        <taxon>Hypocreomycetidae</taxon>
        <taxon>Microascales</taxon>
        <taxon>Microascaceae</taxon>
        <taxon>Cephalotrichum</taxon>
    </lineage>
</organism>
<name>A0AAE8MX27_9PEZI</name>
<gene>
    <name evidence="2" type="ORF">DNG_03926</name>
</gene>
<dbReference type="EMBL" id="ONZQ02000004">
    <property type="protein sequence ID" value="SPO01179.1"/>
    <property type="molecule type" value="Genomic_DNA"/>
</dbReference>
<reference evidence="2" key="1">
    <citation type="submission" date="2018-03" db="EMBL/GenBank/DDBJ databases">
        <authorList>
            <person name="Guldener U."/>
        </authorList>
    </citation>
    <scope>NUCLEOTIDE SEQUENCE</scope>
</reference>
<protein>
    <submittedName>
        <fullName evidence="2">Uncharacterized protein</fullName>
    </submittedName>
</protein>
<sequence>MLVPVWTRLRESRAPPGGTLTKRERRAETPPLSDTSKCTLCSPGLDDPSIDLESEVLTSSTVRLLWRGKPIERQHRAGQDVPSGCCRGLLGSMSTLPLLIEEDA</sequence>
<dbReference type="AlphaFoldDB" id="A0AAE8MX27"/>
<comment type="caution">
    <text evidence="2">The sequence shown here is derived from an EMBL/GenBank/DDBJ whole genome shotgun (WGS) entry which is preliminary data.</text>
</comment>
<accession>A0AAE8MX27</accession>
<dbReference type="Proteomes" id="UP001187682">
    <property type="component" value="Unassembled WGS sequence"/>
</dbReference>
<evidence type="ECO:0000313" key="3">
    <source>
        <dbReference type="Proteomes" id="UP001187682"/>
    </source>
</evidence>
<evidence type="ECO:0000313" key="2">
    <source>
        <dbReference type="EMBL" id="SPO01179.1"/>
    </source>
</evidence>
<feature type="region of interest" description="Disordered" evidence="1">
    <location>
        <begin position="1"/>
        <end position="40"/>
    </location>
</feature>
<proteinExistence type="predicted"/>